<dbReference type="RefSeq" id="WP_123150317.1">
    <property type="nucleotide sequence ID" value="NZ_FUIG01000044.1"/>
</dbReference>
<gene>
    <name evidence="3" type="ORF">BQ8482_360006</name>
</gene>
<feature type="domain" description="HTH cro/C1-type" evidence="2">
    <location>
        <begin position="37"/>
        <end position="63"/>
    </location>
</feature>
<accession>A0A2P9AR24</accession>
<dbReference type="EMBL" id="FUIG01000044">
    <property type="protein sequence ID" value="SJM33605.1"/>
    <property type="molecule type" value="Genomic_DNA"/>
</dbReference>
<organism evidence="3 4">
    <name type="scientific">Mesorhizobium delmotii</name>
    <dbReference type="NCBI Taxonomy" id="1631247"/>
    <lineage>
        <taxon>Bacteria</taxon>
        <taxon>Pseudomonadati</taxon>
        <taxon>Pseudomonadota</taxon>
        <taxon>Alphaproteobacteria</taxon>
        <taxon>Hyphomicrobiales</taxon>
        <taxon>Phyllobacteriaceae</taxon>
        <taxon>Mesorhizobium</taxon>
    </lineage>
</organism>
<dbReference type="GO" id="GO:0003677">
    <property type="term" value="F:DNA binding"/>
    <property type="evidence" value="ECO:0007669"/>
    <property type="project" value="InterPro"/>
</dbReference>
<dbReference type="Gene3D" id="1.10.10.2910">
    <property type="match status" value="1"/>
</dbReference>
<dbReference type="InterPro" id="IPR010359">
    <property type="entry name" value="IrrE_HExxH"/>
</dbReference>
<evidence type="ECO:0000313" key="4">
    <source>
        <dbReference type="Proteomes" id="UP000245698"/>
    </source>
</evidence>
<dbReference type="Proteomes" id="UP000245698">
    <property type="component" value="Unassembled WGS sequence"/>
</dbReference>
<reference evidence="4" key="1">
    <citation type="submission" date="2016-12" db="EMBL/GenBank/DDBJ databases">
        <authorList>
            <person name="Brunel B."/>
        </authorList>
    </citation>
    <scope>NUCLEOTIDE SEQUENCE [LARGE SCALE GENOMIC DNA]</scope>
</reference>
<evidence type="ECO:0000313" key="3">
    <source>
        <dbReference type="EMBL" id="SJM33605.1"/>
    </source>
</evidence>
<dbReference type="InterPro" id="IPR001387">
    <property type="entry name" value="Cro/C1-type_HTH"/>
</dbReference>
<evidence type="ECO:0000259" key="2">
    <source>
        <dbReference type="PROSITE" id="PS50943"/>
    </source>
</evidence>
<dbReference type="Pfam" id="PF06114">
    <property type="entry name" value="Peptidase_M78"/>
    <property type="match status" value="1"/>
</dbReference>
<dbReference type="Gene3D" id="1.10.357.10">
    <property type="entry name" value="Tetracycline Repressor, domain 2"/>
    <property type="match status" value="1"/>
</dbReference>
<comment type="similarity">
    <text evidence="1">Belongs to the short-chain fatty acyl-CoA assimilation regulator (ScfR) family.</text>
</comment>
<dbReference type="PANTHER" id="PTHR43236:SF2">
    <property type="entry name" value="BLL0069 PROTEIN"/>
    <property type="match status" value="1"/>
</dbReference>
<dbReference type="SUPFAM" id="SSF47413">
    <property type="entry name" value="lambda repressor-like DNA-binding domains"/>
    <property type="match status" value="1"/>
</dbReference>
<evidence type="ECO:0000256" key="1">
    <source>
        <dbReference type="ARBA" id="ARBA00007227"/>
    </source>
</evidence>
<proteinExistence type="inferred from homology"/>
<sequence>MANDQIPITPELVTWARTRAGLSVAEAAQKFPRIEEWELAKSSPTYPQLEAMADAFKLPIAVFFFPEPPKVPAIAETFRTLPEVEFERLPSAIRLLLRKAKALQLNLAEMTQGQNPAKRLITRDLALDLKRPIGDLAAEVREYLGVTVVQQQGWADTDAALKGWRDALQNAGVFVFKDAFYYDEFSGFCLYDDVFPIIYVNNTASKTRQIFTLFHELAHLLFHTSGIDTLHDEFIANIEDRDKQAIEVLCNAFAAAFLVPEAAFDQVANGRAPSEAVAEEIAARFHVSRESIYRRFLDRRQITQDAYAKAAARWAAQQKKAGDGGNYYRTKLAYLGRAYVGLALGQYHRNVIDQEQLGNYLDTKPRNLQSLESYFAEGGA</sequence>
<dbReference type="PROSITE" id="PS50943">
    <property type="entry name" value="HTH_CROC1"/>
    <property type="match status" value="1"/>
</dbReference>
<keyword evidence="4" id="KW-1185">Reference proteome</keyword>
<dbReference type="PANTHER" id="PTHR43236">
    <property type="entry name" value="ANTITOXIN HIGA1"/>
    <property type="match status" value="1"/>
</dbReference>
<name>A0A2P9AR24_9HYPH</name>
<dbReference type="AlphaFoldDB" id="A0A2P9AR24"/>
<dbReference type="InterPro" id="IPR010982">
    <property type="entry name" value="Lambda_DNA-bd_dom_sf"/>
</dbReference>
<protein>
    <recommendedName>
        <fullName evidence="2">HTH cro/C1-type domain-containing protein</fullName>
    </recommendedName>
</protein>
<dbReference type="InterPro" id="IPR052345">
    <property type="entry name" value="Rad_response_metalloprotease"/>
</dbReference>